<evidence type="ECO:0000313" key="3">
    <source>
        <dbReference type="Proteomes" id="UP000256253"/>
    </source>
</evidence>
<name>A0A3D9UPW2_9MICO</name>
<reference evidence="2 3" key="1">
    <citation type="submission" date="2018-08" db="EMBL/GenBank/DDBJ databases">
        <title>Sequencing the genomes of 1000 actinobacteria strains.</title>
        <authorList>
            <person name="Klenk H.-P."/>
        </authorList>
    </citation>
    <scope>NUCLEOTIDE SEQUENCE [LARGE SCALE GENOMIC DNA]</scope>
    <source>
        <strain evidence="2 3">DSM 22967</strain>
    </source>
</reference>
<evidence type="ECO:0000313" key="2">
    <source>
        <dbReference type="EMBL" id="REF30030.1"/>
    </source>
</evidence>
<sequence length="261" mass="28463">MASQLPPGAIHTSLRRSLWEMNETPESRAQALALWRDEAPVTDPEPVDAPAELEQASRHLAEWESDVRQTDPHDVDQWRSHAATAASLLALAAIHHPDRETGSQLGAVSDEAARVSFEPQQPRHRSYGHGSLQPRTSSAGLALVHFNLALRASSTNSARGWYAVMKQMQRTMRAIEDAQRARGELVAATRTSELVAAHLVPISDMGGHPDHSPTPELPTRDPIRAWEPSAPKPPHGLDLGERPGLPGSRGLDTSTDRGYGR</sequence>
<feature type="compositionally biased region" description="Basic and acidic residues" evidence="1">
    <location>
        <begin position="207"/>
        <end position="224"/>
    </location>
</feature>
<dbReference type="Proteomes" id="UP000256253">
    <property type="component" value="Unassembled WGS sequence"/>
</dbReference>
<comment type="caution">
    <text evidence="2">The sequence shown here is derived from an EMBL/GenBank/DDBJ whole genome shotgun (WGS) entry which is preliminary data.</text>
</comment>
<dbReference type="EMBL" id="QTUA01000001">
    <property type="protein sequence ID" value="REF30030.1"/>
    <property type="molecule type" value="Genomic_DNA"/>
</dbReference>
<evidence type="ECO:0000256" key="1">
    <source>
        <dbReference type="SAM" id="MobiDB-lite"/>
    </source>
</evidence>
<protein>
    <submittedName>
        <fullName evidence="2">Uncharacterized protein</fullName>
    </submittedName>
</protein>
<organism evidence="2 3">
    <name type="scientific">Calidifontibacter indicus</name>
    <dbReference type="NCBI Taxonomy" id="419650"/>
    <lineage>
        <taxon>Bacteria</taxon>
        <taxon>Bacillati</taxon>
        <taxon>Actinomycetota</taxon>
        <taxon>Actinomycetes</taxon>
        <taxon>Micrococcales</taxon>
        <taxon>Dermacoccaceae</taxon>
        <taxon>Calidifontibacter</taxon>
    </lineage>
</organism>
<proteinExistence type="predicted"/>
<feature type="region of interest" description="Disordered" evidence="1">
    <location>
        <begin position="202"/>
        <end position="261"/>
    </location>
</feature>
<dbReference type="AlphaFoldDB" id="A0A3D9UPW2"/>
<gene>
    <name evidence="2" type="ORF">DFJ65_1021</name>
</gene>
<keyword evidence="3" id="KW-1185">Reference proteome</keyword>
<accession>A0A3D9UPW2</accession>